<dbReference type="AlphaFoldDB" id="A0A2U1P9V4"/>
<dbReference type="InterPro" id="IPR012866">
    <property type="entry name" value="DUF1644"/>
</dbReference>
<dbReference type="Pfam" id="PF07800">
    <property type="entry name" value="DUF1644"/>
    <property type="match status" value="1"/>
</dbReference>
<dbReference type="Proteomes" id="UP000245207">
    <property type="component" value="Unassembled WGS sequence"/>
</dbReference>
<keyword evidence="4" id="KW-1185">Reference proteome</keyword>
<organism evidence="3 4">
    <name type="scientific">Artemisia annua</name>
    <name type="common">Sweet wormwood</name>
    <dbReference type="NCBI Taxonomy" id="35608"/>
    <lineage>
        <taxon>Eukaryota</taxon>
        <taxon>Viridiplantae</taxon>
        <taxon>Streptophyta</taxon>
        <taxon>Embryophyta</taxon>
        <taxon>Tracheophyta</taxon>
        <taxon>Spermatophyta</taxon>
        <taxon>Magnoliopsida</taxon>
        <taxon>eudicotyledons</taxon>
        <taxon>Gunneridae</taxon>
        <taxon>Pentapetalae</taxon>
        <taxon>asterids</taxon>
        <taxon>campanulids</taxon>
        <taxon>Asterales</taxon>
        <taxon>Asteraceae</taxon>
        <taxon>Asteroideae</taxon>
        <taxon>Anthemideae</taxon>
        <taxon>Artemisiinae</taxon>
        <taxon>Artemisia</taxon>
    </lineage>
</organism>
<dbReference type="STRING" id="35608.A0A2U1P9V4"/>
<dbReference type="PANTHER" id="PTHR31197:SF12">
    <property type="entry name" value="OS02G0770600 PROTEIN"/>
    <property type="match status" value="1"/>
</dbReference>
<proteinExistence type="predicted"/>
<comment type="caution">
    <text evidence="3">The sequence shown here is derived from an EMBL/GenBank/DDBJ whole genome shotgun (WGS) entry which is preliminary data.</text>
</comment>
<name>A0A2U1P9V4_ARTAN</name>
<keyword evidence="2" id="KW-1133">Transmembrane helix</keyword>
<keyword evidence="2" id="KW-0812">Transmembrane</keyword>
<evidence type="ECO:0000256" key="2">
    <source>
        <dbReference type="SAM" id="Phobius"/>
    </source>
</evidence>
<dbReference type="PANTHER" id="PTHR31197">
    <property type="entry name" value="OS01G0612600 PROTEIN"/>
    <property type="match status" value="1"/>
</dbReference>
<reference evidence="3 4" key="1">
    <citation type="journal article" date="2018" name="Mol. Plant">
        <title>The genome of Artemisia annua provides insight into the evolution of Asteraceae family and artemisinin biosynthesis.</title>
        <authorList>
            <person name="Shen Q."/>
            <person name="Zhang L."/>
            <person name="Liao Z."/>
            <person name="Wang S."/>
            <person name="Yan T."/>
            <person name="Shi P."/>
            <person name="Liu M."/>
            <person name="Fu X."/>
            <person name="Pan Q."/>
            <person name="Wang Y."/>
            <person name="Lv Z."/>
            <person name="Lu X."/>
            <person name="Zhang F."/>
            <person name="Jiang W."/>
            <person name="Ma Y."/>
            <person name="Chen M."/>
            <person name="Hao X."/>
            <person name="Li L."/>
            <person name="Tang Y."/>
            <person name="Lv G."/>
            <person name="Zhou Y."/>
            <person name="Sun X."/>
            <person name="Brodelius P.E."/>
            <person name="Rose J.K.C."/>
            <person name="Tang K."/>
        </authorList>
    </citation>
    <scope>NUCLEOTIDE SEQUENCE [LARGE SCALE GENOMIC DNA]</scope>
    <source>
        <strain evidence="4">cv. Huhao1</strain>
        <tissue evidence="3">Leaf</tissue>
    </source>
</reference>
<accession>A0A2U1P9V4</accession>
<evidence type="ECO:0000256" key="1">
    <source>
        <dbReference type="SAM" id="MobiDB-lite"/>
    </source>
</evidence>
<evidence type="ECO:0000313" key="3">
    <source>
        <dbReference type="EMBL" id="PWA82519.1"/>
    </source>
</evidence>
<keyword evidence="2" id="KW-0472">Membrane</keyword>
<gene>
    <name evidence="3" type="ORF">CTI12_AA125140</name>
</gene>
<evidence type="ECO:0000313" key="4">
    <source>
        <dbReference type="Proteomes" id="UP000245207"/>
    </source>
</evidence>
<feature type="region of interest" description="Disordered" evidence="1">
    <location>
        <begin position="310"/>
        <end position="343"/>
    </location>
</feature>
<feature type="transmembrane region" description="Helical" evidence="2">
    <location>
        <begin position="30"/>
        <end position="57"/>
    </location>
</feature>
<protein>
    <submittedName>
        <fullName evidence="3">Uncharacterized protein</fullName>
    </submittedName>
</protein>
<dbReference type="EMBL" id="PKPP01001465">
    <property type="protein sequence ID" value="PWA82519.1"/>
    <property type="molecule type" value="Genomic_DNA"/>
</dbReference>
<sequence>MAKLANPNHILPEPKVSTVVLKVEQAADIVYAYFVFFAAFFPKLHVVVATIAFGMGIDKLNVRRMLKLRILLKLIGFCTSYKAEIVMAPLVTGCYRLDLAGLGSELSSVVGDEASSTFEEDKPEEEEKRNIATATCKWLQLDIIPCFHANTKLGGLKSCVSSVLQGGSHIFTRSNELNCNRTPISDTPICTRGRRRMASRHCKATPYPLLACREKKSINAIPKKEKEDITCSVCMEYPHNAFLLLCSSHDKGCRPYMCVNMLANIAARDVDGPLEIKMQRKWKDKSMLLITTIEAQGIYLEISIGSKAEKELPGGNEGHGRGRKRLMSDGKDVVVNEQQTVSN</sequence>